<evidence type="ECO:0000313" key="3">
    <source>
        <dbReference type="Proteomes" id="UP000283734"/>
    </source>
</evidence>
<keyword evidence="3" id="KW-1185">Reference proteome</keyword>
<dbReference type="Pfam" id="PF11738">
    <property type="entry name" value="DUF3298"/>
    <property type="match status" value="1"/>
</dbReference>
<name>A0A418XZB0_9GAMM</name>
<protein>
    <submittedName>
        <fullName evidence="2">DUF3298 domain-containing protein</fullName>
    </submittedName>
</protein>
<dbReference type="Gene3D" id="3.30.565.40">
    <property type="entry name" value="Fervidobacterium nodosum Rt17-B1 like"/>
    <property type="match status" value="1"/>
</dbReference>
<gene>
    <name evidence="2" type="ORF">D4A39_07775</name>
</gene>
<sequence length="263" mass="29260">MRMTIVFLLGVILLAGCDSNNDPSPTSTGDTASPSTAANSPGQLVRVLHNLDRTDPQCDGEHCARVSIEWITFEDQPELNQAIENRLAAVLVQQEGNATHDGTIEGLAEAFLADAADMAMGSQGWSLSARLSKESRRGDLLTLRIESHEYTGGAHGNPAVTFFHWDLARQQRLALDDLIVPGQQDTFWALARDAHTQWLDQQKLDQNFRDSWPFDQTDQAYFSEQGLVLLYNVYHIAPYAMGQPELTLRYDALEGVIRDTYLP</sequence>
<dbReference type="Gene3D" id="3.90.640.20">
    <property type="entry name" value="Heat-shock cognate protein, ATPase"/>
    <property type="match status" value="1"/>
</dbReference>
<dbReference type="EMBL" id="QYYA01000002">
    <property type="protein sequence ID" value="RJG18362.1"/>
    <property type="molecule type" value="Genomic_DNA"/>
</dbReference>
<feature type="domain" description="DUF3298" evidence="1">
    <location>
        <begin position="176"/>
        <end position="251"/>
    </location>
</feature>
<proteinExistence type="predicted"/>
<dbReference type="InterPro" id="IPR037126">
    <property type="entry name" value="PdaC/RsiV-like_sf"/>
</dbReference>
<dbReference type="AlphaFoldDB" id="A0A418XZB0"/>
<dbReference type="PROSITE" id="PS51257">
    <property type="entry name" value="PROKAR_LIPOPROTEIN"/>
    <property type="match status" value="1"/>
</dbReference>
<reference evidence="2 3" key="1">
    <citation type="submission" date="2018-09" db="EMBL/GenBank/DDBJ databases">
        <title>Alcanivorax profundi sp. nov., isolated from 1000 m-depth seawater of the Mariana Trench.</title>
        <authorList>
            <person name="Liu J."/>
        </authorList>
    </citation>
    <scope>NUCLEOTIDE SEQUENCE [LARGE SCALE GENOMIC DNA]</scope>
    <source>
        <strain evidence="2 3">MTEO17</strain>
    </source>
</reference>
<evidence type="ECO:0000259" key="1">
    <source>
        <dbReference type="Pfam" id="PF11738"/>
    </source>
</evidence>
<dbReference type="RefSeq" id="WP_119917813.1">
    <property type="nucleotide sequence ID" value="NZ_QYYA01000002.1"/>
</dbReference>
<comment type="caution">
    <text evidence="2">The sequence shown here is derived from an EMBL/GenBank/DDBJ whole genome shotgun (WGS) entry which is preliminary data.</text>
</comment>
<dbReference type="OrthoDB" id="8610451at2"/>
<dbReference type="InterPro" id="IPR021729">
    <property type="entry name" value="DUF3298"/>
</dbReference>
<accession>A0A418XZB0</accession>
<evidence type="ECO:0000313" key="2">
    <source>
        <dbReference type="EMBL" id="RJG18362.1"/>
    </source>
</evidence>
<dbReference type="Proteomes" id="UP000283734">
    <property type="component" value="Unassembled WGS sequence"/>
</dbReference>
<organism evidence="2 3">
    <name type="scientific">Alcanivorax profundi</name>
    <dbReference type="NCBI Taxonomy" id="2338368"/>
    <lineage>
        <taxon>Bacteria</taxon>
        <taxon>Pseudomonadati</taxon>
        <taxon>Pseudomonadota</taxon>
        <taxon>Gammaproteobacteria</taxon>
        <taxon>Oceanospirillales</taxon>
        <taxon>Alcanivoracaceae</taxon>
        <taxon>Alcanivorax</taxon>
    </lineage>
</organism>